<feature type="transmembrane region" description="Helical" evidence="2">
    <location>
        <begin position="88"/>
        <end position="110"/>
    </location>
</feature>
<evidence type="ECO:0000256" key="2">
    <source>
        <dbReference type="SAM" id="Phobius"/>
    </source>
</evidence>
<dbReference type="EMBL" id="CP011393">
    <property type="protein sequence ID" value="ANE41866.1"/>
    <property type="molecule type" value="Genomic_DNA"/>
</dbReference>
<dbReference type="OrthoDB" id="48479at2"/>
<keyword evidence="2" id="KW-0812">Transmembrane</keyword>
<organism evidence="3 5">
    <name type="scientific">Fervidobacterium pennivorans</name>
    <dbReference type="NCBI Taxonomy" id="93466"/>
    <lineage>
        <taxon>Bacteria</taxon>
        <taxon>Thermotogati</taxon>
        <taxon>Thermotogota</taxon>
        <taxon>Thermotogae</taxon>
        <taxon>Thermotogales</taxon>
        <taxon>Fervidobacteriaceae</taxon>
        <taxon>Fervidobacterium</taxon>
    </lineage>
</organism>
<keyword evidence="2" id="KW-1133">Transmembrane helix</keyword>
<evidence type="ECO:0000313" key="5">
    <source>
        <dbReference type="Proteomes" id="UP000077096"/>
    </source>
</evidence>
<proteinExistence type="predicted"/>
<feature type="transmembrane region" description="Helical" evidence="2">
    <location>
        <begin position="52"/>
        <end position="76"/>
    </location>
</feature>
<dbReference type="AlphaFoldDB" id="A0A172T4J4"/>
<reference evidence="4" key="2">
    <citation type="journal article" date="2020" name="mSystems">
        <title>Genome- and Community-Level Interaction Insights into Carbon Utilization and Element Cycling Functions of Hydrothermarchaeota in Hydrothermal Sediment.</title>
        <authorList>
            <person name="Zhou Z."/>
            <person name="Liu Y."/>
            <person name="Xu W."/>
            <person name="Pan J."/>
            <person name="Luo Z.H."/>
            <person name="Li M."/>
        </authorList>
    </citation>
    <scope>NUCLEOTIDE SEQUENCE [LARGE SCALE GENOMIC DNA]</scope>
    <source>
        <strain evidence="4">SpSt-640</strain>
    </source>
</reference>
<reference evidence="3 5" key="1">
    <citation type="submission" date="2014-08" db="EMBL/GenBank/DDBJ databases">
        <title>Fervidobacterium pennivorans DYC genome.</title>
        <authorList>
            <person name="Wushke S."/>
        </authorList>
    </citation>
    <scope>NUCLEOTIDE SEQUENCE [LARGE SCALE GENOMIC DNA]</scope>
    <source>
        <strain evidence="3 5">DYC</strain>
    </source>
</reference>
<keyword evidence="2" id="KW-0472">Membrane</keyword>
<dbReference type="PATRIC" id="fig|93466.3.peg.1650"/>
<sequence>MEREEIEKKLIESIEKLEEHLKKYEEDVRNINNRIQHLQEELDNAWNNLRTIVIVLTVVFVVMAVTWFFPFQVAAYRYLSIDDIQRKIVALSVEALFFGLLFILMLWSMLSRRFRG</sequence>
<feature type="coiled-coil region" evidence="1">
    <location>
        <begin position="3"/>
        <end position="48"/>
    </location>
</feature>
<dbReference type="KEGG" id="fng:JM64_07820"/>
<name>A0A172T4J4_FERPE</name>
<evidence type="ECO:0000313" key="4">
    <source>
        <dbReference type="EMBL" id="HGQ77442.1"/>
    </source>
</evidence>
<protein>
    <submittedName>
        <fullName evidence="3">Uncharacterized protein</fullName>
    </submittedName>
</protein>
<gene>
    <name evidence="4" type="ORF">ENU12_05985</name>
    <name evidence="3" type="ORF">JM64_07820</name>
</gene>
<dbReference type="Proteomes" id="UP000077096">
    <property type="component" value="Chromosome"/>
</dbReference>
<evidence type="ECO:0000313" key="3">
    <source>
        <dbReference type="EMBL" id="ANE41866.1"/>
    </source>
</evidence>
<dbReference type="EMBL" id="DTBH01000130">
    <property type="protein sequence ID" value="HGQ77442.1"/>
    <property type="molecule type" value="Genomic_DNA"/>
</dbReference>
<evidence type="ECO:0000256" key="1">
    <source>
        <dbReference type="SAM" id="Coils"/>
    </source>
</evidence>
<accession>A0A172T4J4</accession>
<keyword evidence="1" id="KW-0175">Coiled coil</keyword>